<comment type="caution">
    <text evidence="6">The sequence shown here is derived from an EMBL/GenBank/DDBJ whole genome shotgun (WGS) entry which is preliminary data.</text>
</comment>
<accession>A0A7K1LKW7</accession>
<proteinExistence type="inferred from homology"/>
<gene>
    <name evidence="6" type="ORF">GMA10_11560</name>
</gene>
<dbReference type="PROSITE" id="PS00687">
    <property type="entry name" value="ALDEHYDE_DEHYDR_GLU"/>
    <property type="match status" value="1"/>
</dbReference>
<dbReference type="InterPro" id="IPR029510">
    <property type="entry name" value="Ald_DH_CS_GLU"/>
</dbReference>
<dbReference type="Gene3D" id="3.40.309.10">
    <property type="entry name" value="Aldehyde Dehydrogenase, Chain A, domain 2"/>
    <property type="match status" value="1"/>
</dbReference>
<dbReference type="InterPro" id="IPR050740">
    <property type="entry name" value="Aldehyde_DH_Superfamily"/>
</dbReference>
<dbReference type="NCBIfam" id="NF006916">
    <property type="entry name" value="PRK09407.1"/>
    <property type="match status" value="1"/>
</dbReference>
<evidence type="ECO:0000256" key="1">
    <source>
        <dbReference type="ARBA" id="ARBA00009986"/>
    </source>
</evidence>
<dbReference type="InterPro" id="IPR016161">
    <property type="entry name" value="Ald_DH/histidinol_DH"/>
</dbReference>
<dbReference type="RefSeq" id="WP_129316331.1">
    <property type="nucleotide sequence ID" value="NZ_NOIQ01000024.1"/>
</dbReference>
<sequence>MSTSRDDTLTGSAAVTDVPRRLAEFLAGNLEDDVVGTGSPIHVAAPALGRTIASVPGATAEDVRRAAERSRAARVAWSDRPATDRAAVLLRLHGEIRRHEALLLDTIQAETGKSRIHAYDEIMDAYNVCRFVGRAAPRVLREERRRGAIPGLTSTIVHHAPVGTVGFITPWNYPVSLGGTDLLSALAAGNAVVHKPDSATVLSAVLMRRLAVAAGLPSDVWQLVPGAVDDVGNALLESADAVSFTGSTAAGRGIATQTGHMLTPTTLELGGKNPMIVCSDASLEAAVDGAVRGAFSSTGQLCLSIERIYVVGDLYEKFCARFAEATAALRVGFSFDHSRDVGSLISEAHLERVRGAVANAVRSGARVLAGGSTRPDLGPCFFEPTVLTDVPHEAPIATEETFGPVVTVWRVESDDEAIARANGGAYGLNASVYSGSRSHGLEVASRLHSGMVNVNEAFAAAWGSVAAPSGGWKASGLGHRHGPEGILEFTRSRTIARQALVPIAPSGPLDPTRFQRVMTSALGAMKTLGMK</sequence>
<dbReference type="InterPro" id="IPR016163">
    <property type="entry name" value="Ald_DH_C"/>
</dbReference>
<reference evidence="6 7" key="1">
    <citation type="submission" date="2019-12" db="EMBL/GenBank/DDBJ databases">
        <authorList>
            <person name="Li J."/>
            <person name="Shi Y."/>
            <person name="Xu G."/>
            <person name="Xiao D."/>
            <person name="Ran X."/>
        </authorList>
    </citation>
    <scope>NUCLEOTIDE SEQUENCE [LARGE SCALE GENOMIC DNA]</scope>
    <source>
        <strain evidence="6 7">JCM 15915</strain>
    </source>
</reference>
<keyword evidence="7" id="KW-1185">Reference proteome</keyword>
<dbReference type="FunFam" id="3.40.309.10:FF:000009">
    <property type="entry name" value="Aldehyde dehydrogenase A"/>
    <property type="match status" value="1"/>
</dbReference>
<dbReference type="OrthoDB" id="6882680at2"/>
<evidence type="ECO:0000259" key="5">
    <source>
        <dbReference type="Pfam" id="PF00171"/>
    </source>
</evidence>
<dbReference type="InterPro" id="IPR016162">
    <property type="entry name" value="Ald_DH_N"/>
</dbReference>
<keyword evidence="2 4" id="KW-0560">Oxidoreductase</keyword>
<dbReference type="GO" id="GO:0009450">
    <property type="term" value="P:gamma-aminobutyric acid catabolic process"/>
    <property type="evidence" value="ECO:0007669"/>
    <property type="project" value="TreeGrafter"/>
</dbReference>
<comment type="similarity">
    <text evidence="1 4">Belongs to the aldehyde dehydrogenase family.</text>
</comment>
<name>A0A7K1LKW7_9MICC</name>
<dbReference type="PANTHER" id="PTHR43353">
    <property type="entry name" value="SUCCINATE-SEMIALDEHYDE DEHYDROGENASE, MITOCHONDRIAL"/>
    <property type="match status" value="1"/>
</dbReference>
<dbReference type="InterPro" id="IPR015590">
    <property type="entry name" value="Aldehyde_DH_dom"/>
</dbReference>
<evidence type="ECO:0000256" key="4">
    <source>
        <dbReference type="RuleBase" id="RU003345"/>
    </source>
</evidence>
<dbReference type="GO" id="GO:0004777">
    <property type="term" value="F:succinate-semialdehyde dehydrogenase (NAD+) activity"/>
    <property type="evidence" value="ECO:0007669"/>
    <property type="project" value="TreeGrafter"/>
</dbReference>
<dbReference type="AlphaFoldDB" id="A0A7K1LKW7"/>
<protein>
    <submittedName>
        <fullName evidence="6">Aldehyde dehydrogenase family protein</fullName>
    </submittedName>
</protein>
<dbReference type="Gene3D" id="3.40.605.10">
    <property type="entry name" value="Aldehyde Dehydrogenase, Chain A, domain 1"/>
    <property type="match status" value="1"/>
</dbReference>
<organism evidence="6 7">
    <name type="scientific">Rothia koreensis</name>
    <dbReference type="NCBI Taxonomy" id="592378"/>
    <lineage>
        <taxon>Bacteria</taxon>
        <taxon>Bacillati</taxon>
        <taxon>Actinomycetota</taxon>
        <taxon>Actinomycetes</taxon>
        <taxon>Micrococcales</taxon>
        <taxon>Micrococcaceae</taxon>
        <taxon>Rothia</taxon>
    </lineage>
</organism>
<feature type="active site" evidence="3">
    <location>
        <position position="268"/>
    </location>
</feature>
<dbReference type="Pfam" id="PF00171">
    <property type="entry name" value="Aldedh"/>
    <property type="match status" value="1"/>
</dbReference>
<evidence type="ECO:0000313" key="7">
    <source>
        <dbReference type="Proteomes" id="UP000462152"/>
    </source>
</evidence>
<dbReference type="EMBL" id="WOGT01000009">
    <property type="protein sequence ID" value="MUN55836.1"/>
    <property type="molecule type" value="Genomic_DNA"/>
</dbReference>
<evidence type="ECO:0000256" key="3">
    <source>
        <dbReference type="PROSITE-ProRule" id="PRU10007"/>
    </source>
</evidence>
<evidence type="ECO:0000256" key="2">
    <source>
        <dbReference type="ARBA" id="ARBA00023002"/>
    </source>
</evidence>
<evidence type="ECO:0000313" key="6">
    <source>
        <dbReference type="EMBL" id="MUN55836.1"/>
    </source>
</evidence>
<dbReference type="SUPFAM" id="SSF53720">
    <property type="entry name" value="ALDH-like"/>
    <property type="match status" value="1"/>
</dbReference>
<feature type="domain" description="Aldehyde dehydrogenase" evidence="5">
    <location>
        <begin position="39"/>
        <end position="495"/>
    </location>
</feature>
<dbReference type="Proteomes" id="UP000462152">
    <property type="component" value="Unassembled WGS sequence"/>
</dbReference>
<dbReference type="PANTHER" id="PTHR43353:SF5">
    <property type="entry name" value="SUCCINATE-SEMIALDEHYDE DEHYDROGENASE, MITOCHONDRIAL"/>
    <property type="match status" value="1"/>
</dbReference>